<protein>
    <submittedName>
        <fullName evidence="4">DUF4398 domain-containing protein</fullName>
    </submittedName>
</protein>
<dbReference type="InterPro" id="IPR025511">
    <property type="entry name" value="DUF4398"/>
</dbReference>
<keyword evidence="5" id="KW-1185">Reference proteome</keyword>
<dbReference type="Pfam" id="PF14346">
    <property type="entry name" value="DUF4398"/>
    <property type="match status" value="1"/>
</dbReference>
<name>A0ABU9C979_9BURK</name>
<feature type="domain" description="DUF4398" evidence="3">
    <location>
        <begin position="43"/>
        <end position="119"/>
    </location>
</feature>
<dbReference type="Gene3D" id="1.20.1270.390">
    <property type="match status" value="1"/>
</dbReference>
<proteinExistence type="predicted"/>
<dbReference type="Proteomes" id="UP001379945">
    <property type="component" value="Unassembled WGS sequence"/>
</dbReference>
<reference evidence="4 5" key="1">
    <citation type="submission" date="2024-04" db="EMBL/GenBank/DDBJ databases">
        <title>Novel species of the genus Ideonella isolated from streams.</title>
        <authorList>
            <person name="Lu H."/>
        </authorList>
    </citation>
    <scope>NUCLEOTIDE SEQUENCE [LARGE SCALE GENOMIC DNA]</scope>
    <source>
        <strain evidence="4 5">LYT19W</strain>
    </source>
</reference>
<evidence type="ECO:0000313" key="4">
    <source>
        <dbReference type="EMBL" id="MEK8047780.1"/>
    </source>
</evidence>
<comment type="caution">
    <text evidence="4">The sequence shown here is derived from an EMBL/GenBank/DDBJ whole genome shotgun (WGS) entry which is preliminary data.</text>
</comment>
<evidence type="ECO:0000256" key="2">
    <source>
        <dbReference type="SAM" id="SignalP"/>
    </source>
</evidence>
<organism evidence="4 5">
    <name type="scientific">Ideonella margarita</name>
    <dbReference type="NCBI Taxonomy" id="2984191"/>
    <lineage>
        <taxon>Bacteria</taxon>
        <taxon>Pseudomonadati</taxon>
        <taxon>Pseudomonadota</taxon>
        <taxon>Betaproteobacteria</taxon>
        <taxon>Burkholderiales</taxon>
        <taxon>Sphaerotilaceae</taxon>
        <taxon>Ideonella</taxon>
    </lineage>
</organism>
<evidence type="ECO:0000313" key="5">
    <source>
        <dbReference type="Proteomes" id="UP001379945"/>
    </source>
</evidence>
<dbReference type="RefSeq" id="WP_341400088.1">
    <property type="nucleotide sequence ID" value="NZ_JBBUTI010000011.1"/>
</dbReference>
<dbReference type="EMBL" id="JBBUTI010000011">
    <property type="protein sequence ID" value="MEK8047780.1"/>
    <property type="molecule type" value="Genomic_DNA"/>
</dbReference>
<feature type="region of interest" description="Disordered" evidence="1">
    <location>
        <begin position="129"/>
        <end position="157"/>
    </location>
</feature>
<evidence type="ECO:0000256" key="1">
    <source>
        <dbReference type="SAM" id="MobiDB-lite"/>
    </source>
</evidence>
<sequence length="157" mass="15698">MSQPDAGARPAAFSVITRATLITAAAVALAALGGCASTPTPLPAMAVAQAAVSRADSPGTKADAPAALAVATAKLEAAQVAFKGGDSNRARQLADEAALDAEVADMHAQAMRSQRAATDSRAAASVLQQELARKSGMPPAQVPAMPMQMPMPVPAAR</sequence>
<feature type="compositionally biased region" description="Low complexity" evidence="1">
    <location>
        <begin position="137"/>
        <end position="148"/>
    </location>
</feature>
<feature type="chain" id="PRO_5045452691" evidence="2">
    <location>
        <begin position="31"/>
        <end position="157"/>
    </location>
</feature>
<keyword evidence="2" id="KW-0732">Signal</keyword>
<gene>
    <name evidence="4" type="ORF">AACH00_15565</name>
</gene>
<evidence type="ECO:0000259" key="3">
    <source>
        <dbReference type="Pfam" id="PF14346"/>
    </source>
</evidence>
<accession>A0ABU9C979</accession>
<feature type="signal peptide" evidence="2">
    <location>
        <begin position="1"/>
        <end position="30"/>
    </location>
</feature>